<evidence type="ECO:0000256" key="1">
    <source>
        <dbReference type="ARBA" id="ARBA00023016"/>
    </source>
</evidence>
<comment type="similarity">
    <text evidence="2 3">Belongs to the small heat shock protein (HSP20) family.</text>
</comment>
<geneLocation type="mitochondrion" evidence="5"/>
<dbReference type="PROSITE" id="PS01031">
    <property type="entry name" value="SHSP"/>
    <property type="match status" value="1"/>
</dbReference>
<dbReference type="InterPro" id="IPR008978">
    <property type="entry name" value="HSP20-like_chaperone"/>
</dbReference>
<dbReference type="CDD" id="cd06464">
    <property type="entry name" value="ACD_sHsps-like"/>
    <property type="match status" value="1"/>
</dbReference>
<dbReference type="PANTHER" id="PTHR11527">
    <property type="entry name" value="HEAT-SHOCK PROTEIN 20 FAMILY MEMBER"/>
    <property type="match status" value="1"/>
</dbReference>
<keyword evidence="5" id="KW-0496">Mitochondrion</keyword>
<dbReference type="Proteomes" id="UP000290189">
    <property type="component" value="Unassembled WGS sequence"/>
</dbReference>
<dbReference type="InterPro" id="IPR031107">
    <property type="entry name" value="Small_HSP"/>
</dbReference>
<keyword evidence="1" id="KW-0346">Stress response</keyword>
<organism evidence="5 6">
    <name type="scientific">Plasmodiophora brassicae</name>
    <name type="common">Clubroot disease agent</name>
    <dbReference type="NCBI Taxonomy" id="37360"/>
    <lineage>
        <taxon>Eukaryota</taxon>
        <taxon>Sar</taxon>
        <taxon>Rhizaria</taxon>
        <taxon>Endomyxa</taxon>
        <taxon>Phytomyxea</taxon>
        <taxon>Plasmodiophorida</taxon>
        <taxon>Plasmodiophoridae</taxon>
        <taxon>Plasmodiophora</taxon>
    </lineage>
</organism>
<gene>
    <name evidence="5" type="ORF">PLBR_LOCUS6441</name>
</gene>
<feature type="domain" description="SHSP" evidence="4">
    <location>
        <begin position="159"/>
        <end position="273"/>
    </location>
</feature>
<reference evidence="5 6" key="1">
    <citation type="submission" date="2018-03" db="EMBL/GenBank/DDBJ databases">
        <authorList>
            <person name="Fogelqvist J."/>
        </authorList>
    </citation>
    <scope>NUCLEOTIDE SEQUENCE [LARGE SCALE GENOMIC DNA]</scope>
</reference>
<accession>A0A3P3YGB9</accession>
<dbReference type="Gene3D" id="2.60.40.790">
    <property type="match status" value="1"/>
</dbReference>
<evidence type="ECO:0000313" key="6">
    <source>
        <dbReference type="Proteomes" id="UP000290189"/>
    </source>
</evidence>
<evidence type="ECO:0000256" key="2">
    <source>
        <dbReference type="PROSITE-ProRule" id="PRU00285"/>
    </source>
</evidence>
<name>A0A3P3YGB9_PLABS</name>
<sequence length="273" mass="30655">MSSFGTPGASTTSEYTSSVSFSSMFSTGAASSRWCRRRSTSPGCRNSNSCNDMSSVSFRASLNYPKMRATYLMNDEADCDAGRTRSSVGTFLRMYGLTRSGMFLRFMHAFLCGSLIAAAGHSGNRRVIVRSSEQHQHMSLQLWESFFEPTPLERRLVSRQRETVQAPVLKMEFKETDNAYALTVETPGSSKDDIKLKIENGVLTVSAERQEERVEEKEHVHFSERTYGQTSRSIRLPKNINADKVTAKHENGLLLVNIPKQDETKSSDYITIE</sequence>
<evidence type="ECO:0000259" key="4">
    <source>
        <dbReference type="PROSITE" id="PS01031"/>
    </source>
</evidence>
<dbReference type="EMBL" id="OVEO01000011">
    <property type="protein sequence ID" value="SPQ99226.1"/>
    <property type="molecule type" value="Genomic_DNA"/>
</dbReference>
<dbReference type="Pfam" id="PF00011">
    <property type="entry name" value="HSP20"/>
    <property type="match status" value="1"/>
</dbReference>
<dbReference type="AlphaFoldDB" id="A0A3P3YGB9"/>
<dbReference type="SUPFAM" id="SSF49764">
    <property type="entry name" value="HSP20-like chaperones"/>
    <property type="match status" value="1"/>
</dbReference>
<evidence type="ECO:0000256" key="3">
    <source>
        <dbReference type="RuleBase" id="RU003616"/>
    </source>
</evidence>
<evidence type="ECO:0000313" key="5">
    <source>
        <dbReference type="EMBL" id="SPQ99226.1"/>
    </source>
</evidence>
<dbReference type="InterPro" id="IPR002068">
    <property type="entry name" value="A-crystallin/Hsp20_dom"/>
</dbReference>
<protein>
    <recommendedName>
        <fullName evidence="4">SHSP domain-containing protein</fullName>
    </recommendedName>
</protein>
<proteinExistence type="inferred from homology"/>